<sequence>MADSTHLIPPHGGTLVDRFVRGEAREHARERARDLPRVTLSERSLADLECLATGIYSPLSGFVSEADYTSIVRDMRLADGTVWSIPITLQVREEAAAHLRVGSELALAGPSGEVLAVMELTDLYRPDQIEEVRRVYRTDDPKHPGVAAVMEAGNVYLGGPISVIAELPKGEFDHYKWTPAETRAAFAERGWETVVAFQTRNPIHRAHEYITKTALESVDGLFINPLVGTTKSDDVPASVRMQCYEVLIDKYYNKEKVFLGVYPAAMRYGGPREAILHAISRQNYGCTHLIVGRDHAGVGDYYGTYDAQRIFDELPEGGLEITPMKFEHAFFCKRTQQMATPKTTSSSPEERVHLSGTKVRALLASGQLPPPEFSRPEVAEILVRAYRAQAEAQSARDLREQPA</sequence>
<dbReference type="GO" id="GO:0000103">
    <property type="term" value="P:sulfate assimilation"/>
    <property type="evidence" value="ECO:0007669"/>
    <property type="project" value="UniProtKB-UniRule"/>
</dbReference>
<organism evidence="11 12">
    <name type="scientific">Truepera radiovictrix (strain DSM 17093 / CIP 108686 / LMG 22925 / RQ-24)</name>
    <dbReference type="NCBI Taxonomy" id="649638"/>
    <lineage>
        <taxon>Bacteria</taxon>
        <taxon>Thermotogati</taxon>
        <taxon>Deinococcota</taxon>
        <taxon>Deinococci</taxon>
        <taxon>Trueperales</taxon>
        <taxon>Trueperaceae</taxon>
        <taxon>Truepera</taxon>
    </lineage>
</organism>
<dbReference type="Gene3D" id="3.10.400.10">
    <property type="entry name" value="Sulfate adenylyltransferase"/>
    <property type="match status" value="1"/>
</dbReference>
<dbReference type="Proteomes" id="UP000000379">
    <property type="component" value="Chromosome"/>
</dbReference>
<dbReference type="Gene3D" id="3.40.50.620">
    <property type="entry name" value="HUPs"/>
    <property type="match status" value="1"/>
</dbReference>
<evidence type="ECO:0000256" key="1">
    <source>
        <dbReference type="ARBA" id="ARBA00005048"/>
    </source>
</evidence>
<dbReference type="GO" id="GO:0005524">
    <property type="term" value="F:ATP binding"/>
    <property type="evidence" value="ECO:0007669"/>
    <property type="project" value="UniProtKB-KW"/>
</dbReference>
<feature type="domain" description="ATP-sulfurylase PUA-like" evidence="10">
    <location>
        <begin position="8"/>
        <end position="165"/>
    </location>
</feature>
<dbReference type="UniPathway" id="UPA00140">
    <property type="reaction ID" value="UER00204"/>
</dbReference>
<dbReference type="EMBL" id="CP002049">
    <property type="protein sequence ID" value="ADI13868.1"/>
    <property type="molecule type" value="Genomic_DNA"/>
</dbReference>
<evidence type="ECO:0000313" key="11">
    <source>
        <dbReference type="EMBL" id="ADI13868.1"/>
    </source>
</evidence>
<keyword evidence="4 8" id="KW-0547">Nucleotide-binding</keyword>
<dbReference type="CDD" id="cd00517">
    <property type="entry name" value="ATPS"/>
    <property type="match status" value="1"/>
</dbReference>
<keyword evidence="5 8" id="KW-0067">ATP-binding</keyword>
<dbReference type="PANTHER" id="PTHR43509">
    <property type="match status" value="1"/>
</dbReference>
<keyword evidence="2 8" id="KW-0808">Transferase</keyword>
<dbReference type="HAMAP" id="MF_00066">
    <property type="entry name" value="Sulf_adenylyltr"/>
    <property type="match status" value="1"/>
</dbReference>
<dbReference type="InterPro" id="IPR015947">
    <property type="entry name" value="PUA-like_sf"/>
</dbReference>
<dbReference type="InterPro" id="IPR002650">
    <property type="entry name" value="Sulphate_adenylyltransferase"/>
</dbReference>
<dbReference type="Pfam" id="PF14306">
    <property type="entry name" value="PUA_2"/>
    <property type="match status" value="1"/>
</dbReference>
<dbReference type="InterPro" id="IPR025980">
    <property type="entry name" value="ATP-Sase_PUA-like_dom"/>
</dbReference>
<dbReference type="NCBIfam" id="TIGR00339">
    <property type="entry name" value="sopT"/>
    <property type="match status" value="1"/>
</dbReference>
<dbReference type="InterPro" id="IPR024951">
    <property type="entry name" value="Sulfurylase_cat_dom"/>
</dbReference>
<dbReference type="EC" id="2.7.7.4" evidence="8"/>
<proteinExistence type="inferred from homology"/>
<dbReference type="SUPFAM" id="SSF88697">
    <property type="entry name" value="PUA domain-like"/>
    <property type="match status" value="1"/>
</dbReference>
<evidence type="ECO:0000313" key="12">
    <source>
        <dbReference type="Proteomes" id="UP000000379"/>
    </source>
</evidence>
<reference evidence="12" key="1">
    <citation type="submission" date="2010-05" db="EMBL/GenBank/DDBJ databases">
        <title>The complete genome of Truepera radiovictris DSM 17093.</title>
        <authorList>
            <consortium name="US DOE Joint Genome Institute (JGI-PGF)"/>
            <person name="Lucas S."/>
            <person name="Copeland A."/>
            <person name="Lapidus A."/>
            <person name="Glavina del Rio T."/>
            <person name="Dalin E."/>
            <person name="Tice H."/>
            <person name="Bruce D."/>
            <person name="Goodwin L."/>
            <person name="Pitluck S."/>
            <person name="Kyrpides N."/>
            <person name="Mavromatis K."/>
            <person name="Ovchinnikova G."/>
            <person name="Munk A.C."/>
            <person name="Detter J.C."/>
            <person name="Han C."/>
            <person name="Tapia R."/>
            <person name="Land M."/>
            <person name="Hauser L."/>
            <person name="Markowitz V."/>
            <person name="Cheng J.-F."/>
            <person name="Hugenholtz P."/>
            <person name="Woyke T."/>
            <person name="Wu D."/>
            <person name="Tindall B."/>
            <person name="Pomrenke H.G."/>
            <person name="Brambilla E."/>
            <person name="Klenk H.-P."/>
            <person name="Eisen J.A."/>
        </authorList>
    </citation>
    <scope>NUCLEOTIDE SEQUENCE [LARGE SCALE GENOMIC DNA]</scope>
    <source>
        <strain evidence="12">DSM 17093 / CIP 108686 / LMG 22925 / RQ-24</strain>
    </source>
</reference>
<comment type="similarity">
    <text evidence="6 8">Belongs to the sulfate adenylyltransferase family.</text>
</comment>
<dbReference type="STRING" id="649638.Trad_0732"/>
<evidence type="ECO:0000256" key="2">
    <source>
        <dbReference type="ARBA" id="ARBA00022679"/>
    </source>
</evidence>
<dbReference type="InterPro" id="IPR014729">
    <property type="entry name" value="Rossmann-like_a/b/a_fold"/>
</dbReference>
<dbReference type="RefSeq" id="WP_013177240.1">
    <property type="nucleotide sequence ID" value="NC_014221.1"/>
</dbReference>
<dbReference type="eggNOG" id="COG2046">
    <property type="taxonomic scope" value="Bacteria"/>
</dbReference>
<comment type="catalytic activity">
    <reaction evidence="7 8">
        <text>sulfate + ATP + H(+) = adenosine 5'-phosphosulfate + diphosphate</text>
        <dbReference type="Rhea" id="RHEA:18133"/>
        <dbReference type="ChEBI" id="CHEBI:15378"/>
        <dbReference type="ChEBI" id="CHEBI:16189"/>
        <dbReference type="ChEBI" id="CHEBI:30616"/>
        <dbReference type="ChEBI" id="CHEBI:33019"/>
        <dbReference type="ChEBI" id="CHEBI:58243"/>
        <dbReference type="EC" id="2.7.7.4"/>
    </reaction>
</comment>
<evidence type="ECO:0000256" key="3">
    <source>
        <dbReference type="ARBA" id="ARBA00022695"/>
    </source>
</evidence>
<name>D7CTL1_TRURR</name>
<dbReference type="Pfam" id="PF01747">
    <property type="entry name" value="ATP-sulfurylase"/>
    <property type="match status" value="1"/>
</dbReference>
<dbReference type="OrthoDB" id="9804504at2"/>
<comment type="pathway">
    <text evidence="1 8">Sulfur metabolism; hydrogen sulfide biosynthesis; sulfite from sulfate: step 1/3.</text>
</comment>
<accession>D7CTL1</accession>
<dbReference type="PANTHER" id="PTHR43509:SF1">
    <property type="entry name" value="SULFATE ADENYLYLTRANSFERASE"/>
    <property type="match status" value="1"/>
</dbReference>
<dbReference type="AlphaFoldDB" id="D7CTL1"/>
<dbReference type="GO" id="GO:0070814">
    <property type="term" value="P:hydrogen sulfide biosynthetic process"/>
    <property type="evidence" value="ECO:0007669"/>
    <property type="project" value="UniProtKB-UniRule"/>
</dbReference>
<dbReference type="SUPFAM" id="SSF52374">
    <property type="entry name" value="Nucleotidylyl transferase"/>
    <property type="match status" value="1"/>
</dbReference>
<evidence type="ECO:0000256" key="4">
    <source>
        <dbReference type="ARBA" id="ARBA00022741"/>
    </source>
</evidence>
<dbReference type="InterPro" id="IPR020792">
    <property type="entry name" value="SO4_adenylyltransferase_pro"/>
</dbReference>
<evidence type="ECO:0000256" key="6">
    <source>
        <dbReference type="ARBA" id="ARBA00037980"/>
    </source>
</evidence>
<evidence type="ECO:0000259" key="10">
    <source>
        <dbReference type="Pfam" id="PF14306"/>
    </source>
</evidence>
<keyword evidence="12" id="KW-1185">Reference proteome</keyword>
<dbReference type="GO" id="GO:0004781">
    <property type="term" value="F:sulfate adenylyltransferase (ATP) activity"/>
    <property type="evidence" value="ECO:0007669"/>
    <property type="project" value="UniProtKB-UniRule"/>
</dbReference>
<gene>
    <name evidence="8" type="primary">sat</name>
    <name evidence="11" type="ordered locus">Trad_0732</name>
</gene>
<evidence type="ECO:0000256" key="7">
    <source>
        <dbReference type="ARBA" id="ARBA00049370"/>
    </source>
</evidence>
<keyword evidence="3 8" id="KW-0548">Nucleotidyltransferase</keyword>
<feature type="domain" description="Sulphate adenylyltransferase catalytic" evidence="9">
    <location>
        <begin position="174"/>
        <end position="384"/>
    </location>
</feature>
<dbReference type="NCBIfam" id="NF003166">
    <property type="entry name" value="PRK04149.1"/>
    <property type="match status" value="1"/>
</dbReference>
<dbReference type="KEGG" id="tra:Trad_0732"/>
<evidence type="ECO:0000256" key="5">
    <source>
        <dbReference type="ARBA" id="ARBA00022840"/>
    </source>
</evidence>
<evidence type="ECO:0000259" key="9">
    <source>
        <dbReference type="Pfam" id="PF01747"/>
    </source>
</evidence>
<protein>
    <recommendedName>
        <fullName evidence="8">Sulfate adenylyltransferase</fullName>
        <ecNumber evidence="8">2.7.7.4</ecNumber>
    </recommendedName>
    <alternativeName>
        <fullName evidence="8">ATP-sulfurylase</fullName>
    </alternativeName>
    <alternativeName>
        <fullName evidence="8">Sulfate adenylate transferase</fullName>
        <shortName evidence="8">SAT</shortName>
    </alternativeName>
</protein>
<reference evidence="11 12" key="2">
    <citation type="journal article" date="2011" name="Stand. Genomic Sci.">
        <title>Complete genome sequence of Truepera radiovictrix type strain (RQ-24).</title>
        <authorList>
            <person name="Ivanova N."/>
            <person name="Rohde C."/>
            <person name="Munk C."/>
            <person name="Nolan M."/>
            <person name="Lucas S."/>
            <person name="Del Rio T.G."/>
            <person name="Tice H."/>
            <person name="Deshpande S."/>
            <person name="Cheng J.F."/>
            <person name="Tapia R."/>
            <person name="Han C."/>
            <person name="Goodwin L."/>
            <person name="Pitluck S."/>
            <person name="Liolios K."/>
            <person name="Mavromatis K."/>
            <person name="Mikhailova N."/>
            <person name="Pati A."/>
            <person name="Chen A."/>
            <person name="Palaniappan K."/>
            <person name="Land M."/>
            <person name="Hauser L."/>
            <person name="Chang Y.J."/>
            <person name="Jeffries C.D."/>
            <person name="Brambilla E."/>
            <person name="Rohde M."/>
            <person name="Goker M."/>
            <person name="Tindall B.J."/>
            <person name="Woyke T."/>
            <person name="Bristow J."/>
            <person name="Eisen J.A."/>
            <person name="Markowitz V."/>
            <person name="Hugenholtz P."/>
            <person name="Kyrpides N.C."/>
            <person name="Klenk H.P."/>
            <person name="Lapidus A."/>
        </authorList>
    </citation>
    <scope>NUCLEOTIDE SEQUENCE [LARGE SCALE GENOMIC DNA]</scope>
    <source>
        <strain evidence="12">DSM 17093 / CIP 108686 / LMG 22925 / RQ-24</strain>
    </source>
</reference>
<evidence type="ECO:0000256" key="8">
    <source>
        <dbReference type="HAMAP-Rule" id="MF_00066"/>
    </source>
</evidence>
<dbReference type="HOGENOM" id="CLU_022950_1_1_0"/>